<name>A0AA88CTR1_FICCA</name>
<dbReference type="EMBL" id="BTGU01000003">
    <property type="protein sequence ID" value="GMN31300.1"/>
    <property type="molecule type" value="Genomic_DNA"/>
</dbReference>
<gene>
    <name evidence="1" type="ORF">TIFTF001_003202</name>
</gene>
<evidence type="ECO:0000313" key="1">
    <source>
        <dbReference type="EMBL" id="GMN31300.1"/>
    </source>
</evidence>
<dbReference type="AlphaFoldDB" id="A0AA88CTR1"/>
<keyword evidence="2" id="KW-1185">Reference proteome</keyword>
<evidence type="ECO:0000313" key="2">
    <source>
        <dbReference type="Proteomes" id="UP001187192"/>
    </source>
</evidence>
<dbReference type="Proteomes" id="UP001187192">
    <property type="component" value="Unassembled WGS sequence"/>
</dbReference>
<comment type="caution">
    <text evidence="1">The sequence shown here is derived from an EMBL/GenBank/DDBJ whole genome shotgun (WGS) entry which is preliminary data.</text>
</comment>
<protein>
    <submittedName>
        <fullName evidence="1">Uncharacterized protein</fullName>
    </submittedName>
</protein>
<accession>A0AA88CTR1</accession>
<sequence length="48" mass="5351">MKSRYRANNHDKSCEKAIGRSAVAPALLLQRAYPNLPSTYLRQESASS</sequence>
<organism evidence="1 2">
    <name type="scientific">Ficus carica</name>
    <name type="common">Common fig</name>
    <dbReference type="NCBI Taxonomy" id="3494"/>
    <lineage>
        <taxon>Eukaryota</taxon>
        <taxon>Viridiplantae</taxon>
        <taxon>Streptophyta</taxon>
        <taxon>Embryophyta</taxon>
        <taxon>Tracheophyta</taxon>
        <taxon>Spermatophyta</taxon>
        <taxon>Magnoliopsida</taxon>
        <taxon>eudicotyledons</taxon>
        <taxon>Gunneridae</taxon>
        <taxon>Pentapetalae</taxon>
        <taxon>rosids</taxon>
        <taxon>fabids</taxon>
        <taxon>Rosales</taxon>
        <taxon>Moraceae</taxon>
        <taxon>Ficeae</taxon>
        <taxon>Ficus</taxon>
    </lineage>
</organism>
<proteinExistence type="predicted"/>
<reference evidence="1" key="1">
    <citation type="submission" date="2023-07" db="EMBL/GenBank/DDBJ databases">
        <title>draft genome sequence of fig (Ficus carica).</title>
        <authorList>
            <person name="Takahashi T."/>
            <person name="Nishimura K."/>
        </authorList>
    </citation>
    <scope>NUCLEOTIDE SEQUENCE</scope>
</reference>